<gene>
    <name evidence="2" type="ordered locus">Spirs_4024</name>
</gene>
<dbReference type="GO" id="GO:0098855">
    <property type="term" value="C:HCN channel complex"/>
    <property type="evidence" value="ECO:0007669"/>
    <property type="project" value="TreeGrafter"/>
</dbReference>
<dbReference type="CDD" id="cd16936">
    <property type="entry name" value="HATPase_RsbW-like"/>
    <property type="match status" value="1"/>
</dbReference>
<accession>E1R9D9</accession>
<dbReference type="Proteomes" id="UP000002318">
    <property type="component" value="Chromosome"/>
</dbReference>
<keyword evidence="2" id="KW-0418">Kinase</keyword>
<protein>
    <submittedName>
        <fullName evidence="2">Cyclic nucleotide modulated signal transduction histidine kinase</fullName>
    </submittedName>
</protein>
<dbReference type="InterPro" id="IPR000595">
    <property type="entry name" value="cNMP-bd_dom"/>
</dbReference>
<dbReference type="EMBL" id="CP002116">
    <property type="protein sequence ID" value="ADK83108.1"/>
    <property type="molecule type" value="Genomic_DNA"/>
</dbReference>
<dbReference type="InterPro" id="IPR003594">
    <property type="entry name" value="HATPase_dom"/>
</dbReference>
<dbReference type="InterPro" id="IPR036890">
    <property type="entry name" value="HATPase_C_sf"/>
</dbReference>
<dbReference type="GO" id="GO:0003254">
    <property type="term" value="P:regulation of membrane depolarization"/>
    <property type="evidence" value="ECO:0007669"/>
    <property type="project" value="TreeGrafter"/>
</dbReference>
<keyword evidence="2" id="KW-0808">Transferase</keyword>
<dbReference type="InterPro" id="IPR051413">
    <property type="entry name" value="K/Na_HCN_channel"/>
</dbReference>
<dbReference type="Pfam" id="PF00027">
    <property type="entry name" value="cNMP_binding"/>
    <property type="match status" value="1"/>
</dbReference>
<evidence type="ECO:0000313" key="2">
    <source>
        <dbReference type="EMBL" id="ADK83108.1"/>
    </source>
</evidence>
<dbReference type="InterPro" id="IPR018490">
    <property type="entry name" value="cNMP-bd_dom_sf"/>
</dbReference>
<dbReference type="Pfam" id="PF13581">
    <property type="entry name" value="HATPase_c_2"/>
    <property type="match status" value="1"/>
</dbReference>
<sequence length="431" mass="48231">MGLIALVNSDKAVLGKVREAFRHGGKNIGYSVRVIAAEHRVQESLNYDLPELVMMNCGDPVIRLSAIADQVRKDSWLHSFGIIGLYDSSKQDEKALAEELRDLNLLVMLDYSRIRSHLLKCVSIIIENWQLIFQREVSNRLVENMSGSFLIENDTLAVPIYASIPVTNLVQMGFLHSEDKMGLQLALSELIVNAIEHGNCGITYEEKSAGMAHGLSVVDLVMEKCTDPEIDKKRVRFTWESDKKKTKFVIRDEGLGFDVSSMRRKTASQDPYAFHGRGIKMAELFCSELSYNGKGNEVSFTVYHSEGGGRQTPEGFSGEEVICPGKGAQIFSEGEQGDFLYYISSGHFSVYHKGHQVGSLTPADIFMGEMSFLLNNRRSATVIADEDAKLVKISRKSFVEVMKHYPHYGIFLSKLLARKLARSNEERTALA</sequence>
<evidence type="ECO:0000313" key="3">
    <source>
        <dbReference type="Proteomes" id="UP000002318"/>
    </source>
</evidence>
<evidence type="ECO:0000259" key="1">
    <source>
        <dbReference type="PROSITE" id="PS50042"/>
    </source>
</evidence>
<dbReference type="OrthoDB" id="5456285at2"/>
<dbReference type="SMART" id="SM00100">
    <property type="entry name" value="cNMP"/>
    <property type="match status" value="1"/>
</dbReference>
<dbReference type="GO" id="GO:0016301">
    <property type="term" value="F:kinase activity"/>
    <property type="evidence" value="ECO:0007669"/>
    <property type="project" value="UniProtKB-KW"/>
</dbReference>
<dbReference type="SUPFAM" id="SSF55874">
    <property type="entry name" value="ATPase domain of HSP90 chaperone/DNA topoisomerase II/histidine kinase"/>
    <property type="match status" value="1"/>
</dbReference>
<dbReference type="SUPFAM" id="SSF51206">
    <property type="entry name" value="cAMP-binding domain-like"/>
    <property type="match status" value="1"/>
</dbReference>
<dbReference type="PANTHER" id="PTHR45689">
    <property type="entry name" value="I[[H]] CHANNEL, ISOFORM E"/>
    <property type="match status" value="1"/>
</dbReference>
<reference evidence="2 3" key="1">
    <citation type="journal article" date="2010" name="Stand. Genomic Sci.">
        <title>Complete genome sequence of Spirochaeta smaragdinae type strain (SEBR 4228).</title>
        <authorList>
            <person name="Mavromatis K."/>
            <person name="Yasawong M."/>
            <person name="Chertkov O."/>
            <person name="Lapidus A."/>
            <person name="Lucas S."/>
            <person name="Nolan M."/>
            <person name="Del Rio T.G."/>
            <person name="Tice H."/>
            <person name="Cheng J.F."/>
            <person name="Pitluck S."/>
            <person name="Liolios K."/>
            <person name="Ivanova N."/>
            <person name="Tapia R."/>
            <person name="Han C."/>
            <person name="Bruce D."/>
            <person name="Goodwin L."/>
            <person name="Pati A."/>
            <person name="Chen A."/>
            <person name="Palaniappan K."/>
            <person name="Land M."/>
            <person name="Hauser L."/>
            <person name="Chang Y.J."/>
            <person name="Jeffries C.D."/>
            <person name="Detter J.C."/>
            <person name="Rohde M."/>
            <person name="Brambilla E."/>
            <person name="Spring S."/>
            <person name="Goker M."/>
            <person name="Sikorski J."/>
            <person name="Woyke T."/>
            <person name="Bristow J."/>
            <person name="Eisen J.A."/>
            <person name="Markowitz V."/>
            <person name="Hugenholtz P."/>
            <person name="Klenk H.P."/>
            <person name="Kyrpides N.C."/>
        </authorList>
    </citation>
    <scope>NUCLEOTIDE SEQUENCE [LARGE SCALE GENOMIC DNA]</scope>
    <source>
        <strain evidence="3">DSM 11293 / JCM 15392 / SEBR 4228</strain>
    </source>
</reference>
<dbReference type="RefSeq" id="WP_013256565.1">
    <property type="nucleotide sequence ID" value="NC_014364.1"/>
</dbReference>
<feature type="domain" description="Cyclic nucleotide-binding" evidence="1">
    <location>
        <begin position="327"/>
        <end position="402"/>
    </location>
</feature>
<proteinExistence type="predicted"/>
<dbReference type="GO" id="GO:0005249">
    <property type="term" value="F:voltage-gated potassium channel activity"/>
    <property type="evidence" value="ECO:0007669"/>
    <property type="project" value="TreeGrafter"/>
</dbReference>
<dbReference type="PANTHER" id="PTHR45689:SF5">
    <property type="entry name" value="I[[H]] CHANNEL, ISOFORM E"/>
    <property type="match status" value="1"/>
</dbReference>
<dbReference type="GO" id="GO:0035725">
    <property type="term" value="P:sodium ion transmembrane transport"/>
    <property type="evidence" value="ECO:0007669"/>
    <property type="project" value="TreeGrafter"/>
</dbReference>
<keyword evidence="3" id="KW-1185">Reference proteome</keyword>
<dbReference type="HOGENOM" id="CLU_640823_0_0_12"/>
<name>E1R9D9_SEDSS</name>
<dbReference type="InterPro" id="IPR014710">
    <property type="entry name" value="RmlC-like_jellyroll"/>
</dbReference>
<organism evidence="2 3">
    <name type="scientific">Sediminispirochaeta smaragdinae (strain DSM 11293 / JCM 15392 / SEBR 4228)</name>
    <name type="common">Spirochaeta smaragdinae</name>
    <dbReference type="NCBI Taxonomy" id="573413"/>
    <lineage>
        <taxon>Bacteria</taxon>
        <taxon>Pseudomonadati</taxon>
        <taxon>Spirochaetota</taxon>
        <taxon>Spirochaetia</taxon>
        <taxon>Spirochaetales</taxon>
        <taxon>Spirochaetaceae</taxon>
        <taxon>Sediminispirochaeta</taxon>
    </lineage>
</organism>
<dbReference type="eggNOG" id="COG0664">
    <property type="taxonomic scope" value="Bacteria"/>
</dbReference>
<dbReference type="KEGG" id="ssm:Spirs_4024"/>
<dbReference type="PROSITE" id="PS50042">
    <property type="entry name" value="CNMP_BINDING_3"/>
    <property type="match status" value="1"/>
</dbReference>
<dbReference type="Gene3D" id="2.60.120.10">
    <property type="entry name" value="Jelly Rolls"/>
    <property type="match status" value="1"/>
</dbReference>
<dbReference type="AlphaFoldDB" id="E1R9D9"/>
<dbReference type="STRING" id="573413.Spirs_4024"/>
<dbReference type="CDD" id="cd00038">
    <property type="entry name" value="CAP_ED"/>
    <property type="match status" value="1"/>
</dbReference>
<dbReference type="eggNOG" id="COG2172">
    <property type="taxonomic scope" value="Bacteria"/>
</dbReference>
<dbReference type="Gene3D" id="3.30.565.10">
    <property type="entry name" value="Histidine kinase-like ATPase, C-terminal domain"/>
    <property type="match status" value="1"/>
</dbReference>